<dbReference type="Proteomes" id="UP000005459">
    <property type="component" value="Unassembled WGS sequence"/>
</dbReference>
<keyword evidence="1" id="KW-0472">Membrane</keyword>
<dbReference type="OrthoDB" id="8895063at2"/>
<evidence type="ECO:0000313" key="3">
    <source>
        <dbReference type="Proteomes" id="UP000005459"/>
    </source>
</evidence>
<evidence type="ECO:0000313" key="2">
    <source>
        <dbReference type="EMBL" id="EGV16447.1"/>
    </source>
</evidence>
<protein>
    <submittedName>
        <fullName evidence="2">Uncharacterized protein</fullName>
    </submittedName>
</protein>
<dbReference type="AlphaFoldDB" id="F9UH43"/>
<keyword evidence="1" id="KW-1133">Transmembrane helix</keyword>
<gene>
    <name evidence="2" type="ORF">ThimaDRAFT_4216</name>
</gene>
<dbReference type="eggNOG" id="ENOG5030Z5B">
    <property type="taxonomic scope" value="Bacteria"/>
</dbReference>
<accession>F9UH43</accession>
<dbReference type="RefSeq" id="WP_007195088.1">
    <property type="nucleotide sequence ID" value="NZ_AFWV01000017.1"/>
</dbReference>
<keyword evidence="3" id="KW-1185">Reference proteome</keyword>
<organism evidence="2 3">
    <name type="scientific">Thiocapsa marina 5811</name>
    <dbReference type="NCBI Taxonomy" id="768671"/>
    <lineage>
        <taxon>Bacteria</taxon>
        <taxon>Pseudomonadati</taxon>
        <taxon>Pseudomonadota</taxon>
        <taxon>Gammaproteobacteria</taxon>
        <taxon>Chromatiales</taxon>
        <taxon>Chromatiaceae</taxon>
        <taxon>Thiocapsa</taxon>
    </lineage>
</organism>
<dbReference type="EMBL" id="AFWV01000017">
    <property type="protein sequence ID" value="EGV16447.1"/>
    <property type="molecule type" value="Genomic_DNA"/>
</dbReference>
<feature type="transmembrane region" description="Helical" evidence="1">
    <location>
        <begin position="334"/>
        <end position="355"/>
    </location>
</feature>
<evidence type="ECO:0000256" key="1">
    <source>
        <dbReference type="SAM" id="Phobius"/>
    </source>
</evidence>
<keyword evidence="1" id="KW-0812">Transmembrane</keyword>
<sequence>MLRFLRWFTLLLSMLVVLVIWQHSQLALLALTRIDPVPETKALMMDGRFAEAAEYLEFFLNYEYVLSDPTALALNEEIATTRASLAYQAEKVTEGLLEGTSDESLGQISGVVSDLLVIGDIRDLVLQGGHWVWGDSVDQVIVALSTIGLFATAGQVASTVATVGTAGAAAPSVVVSSMIKSSVTMLKQACRVGHLPAWLSESLISGAKTVRKTGSIDSVAEILENVRRLATVRGGLSLLSGTRNAESLFRLAQAGETFGGATRTLFRLGGETFLVSARRAPSAQSAETVRLAATYGPNGLRLLDRVGPARFVKYSARGTKIAYKGEVVQKVARLLVHLPHSVLYGMLILAVTLWLPWRRMLRRSLTG</sequence>
<name>F9UH43_9GAMM</name>
<reference evidence="2 3" key="1">
    <citation type="submission" date="2011-06" db="EMBL/GenBank/DDBJ databases">
        <title>The draft genome of Thiocapsa marina 5811.</title>
        <authorList>
            <consortium name="US DOE Joint Genome Institute (JGI-PGF)"/>
            <person name="Lucas S."/>
            <person name="Han J."/>
            <person name="Cheng J.-F."/>
            <person name="Goodwin L."/>
            <person name="Pitluck S."/>
            <person name="Peters L."/>
            <person name="Land M.L."/>
            <person name="Hauser L."/>
            <person name="Vogl K."/>
            <person name="Liu Z."/>
            <person name="Imhoff J."/>
            <person name="Thiel V."/>
            <person name="Frigaard N.-U."/>
            <person name="Bryant D."/>
            <person name="Woyke T.J."/>
        </authorList>
    </citation>
    <scope>NUCLEOTIDE SEQUENCE [LARGE SCALE GENOMIC DNA]</scope>
    <source>
        <strain evidence="2 3">5811</strain>
    </source>
</reference>
<dbReference type="STRING" id="768671.ThimaDRAFT_4216"/>
<proteinExistence type="predicted"/>